<feature type="domain" description="Glycosyl transferase family 1" evidence="1">
    <location>
        <begin position="201"/>
        <end position="350"/>
    </location>
</feature>
<reference evidence="2 3" key="1">
    <citation type="submission" date="2019-11" db="EMBL/GenBank/DDBJ databases">
        <authorList>
            <person name="Im W.T."/>
        </authorList>
    </citation>
    <scope>NUCLEOTIDE SEQUENCE [LARGE SCALE GENOMIC DNA]</scope>
    <source>
        <strain evidence="2 3">SB-02</strain>
    </source>
</reference>
<dbReference type="CDD" id="cd03801">
    <property type="entry name" value="GT4_PimA-like"/>
    <property type="match status" value="1"/>
</dbReference>
<proteinExistence type="predicted"/>
<sequence length="384" mass="42637">MPSLLIITPNYAPLICGVGHHSQVLAGRLRQRGWTVSILTKRTHGWCLLQEGAAEQPMGKQLQKAILQSLPHTSANTKLLWQYAPNGFSNKGMPVFLIALMLRLRLQGIRQYIFFHEIAMRTLGYGSRQMLFSMVQKWLANKMNVLAKASATSIALYQQYCWLYKPIIIPAGSNFQLPKQPPAPIVSEGLRCCCFTNRCSHALLQAFAQWLVDNPAHQLILIGQANPAQTAQIQQWLSELKLQSSVQCLGALPATDMMDQLLLSDIVLQWQPRTANGQGGVSAKNGTIAAAMQAGKPIITIAGDMTEATYFRHGQTCWLLQEDTPQAWLDAVQELGGNATLRQQLGHAAQACYQQYMSDTVLTNQFEKLLNNELMSQCANELMS</sequence>
<dbReference type="Pfam" id="PF00534">
    <property type="entry name" value="Glycos_transf_1"/>
    <property type="match status" value="1"/>
</dbReference>
<dbReference type="Proteomes" id="UP000426027">
    <property type="component" value="Chromosome"/>
</dbReference>
<dbReference type="KEGG" id="fls:GLV81_17815"/>
<gene>
    <name evidence="2" type="ORF">GLV81_17815</name>
</gene>
<keyword evidence="3" id="KW-1185">Reference proteome</keyword>
<dbReference type="Gene3D" id="3.40.50.2000">
    <property type="entry name" value="Glycogen Phosphorylase B"/>
    <property type="match status" value="1"/>
</dbReference>
<dbReference type="SUPFAM" id="SSF53756">
    <property type="entry name" value="UDP-Glycosyltransferase/glycogen phosphorylase"/>
    <property type="match status" value="1"/>
</dbReference>
<dbReference type="AlphaFoldDB" id="A0A6I6GAP7"/>
<dbReference type="EMBL" id="CP046566">
    <property type="protein sequence ID" value="QGW29727.1"/>
    <property type="molecule type" value="Genomic_DNA"/>
</dbReference>
<protein>
    <submittedName>
        <fullName evidence="2">Glycosyltransferase</fullName>
    </submittedName>
</protein>
<dbReference type="InterPro" id="IPR001296">
    <property type="entry name" value="Glyco_trans_1"/>
</dbReference>
<dbReference type="RefSeq" id="WP_157480205.1">
    <property type="nucleotide sequence ID" value="NZ_CP046566.1"/>
</dbReference>
<evidence type="ECO:0000259" key="1">
    <source>
        <dbReference type="Pfam" id="PF00534"/>
    </source>
</evidence>
<evidence type="ECO:0000313" key="3">
    <source>
        <dbReference type="Proteomes" id="UP000426027"/>
    </source>
</evidence>
<keyword evidence="2" id="KW-0808">Transferase</keyword>
<organism evidence="2 3">
    <name type="scientific">Phnomibacter ginsenosidimutans</name>
    <dbReference type="NCBI Taxonomy" id="2676868"/>
    <lineage>
        <taxon>Bacteria</taxon>
        <taxon>Pseudomonadati</taxon>
        <taxon>Bacteroidota</taxon>
        <taxon>Chitinophagia</taxon>
        <taxon>Chitinophagales</taxon>
        <taxon>Chitinophagaceae</taxon>
        <taxon>Phnomibacter</taxon>
    </lineage>
</organism>
<accession>A0A6I6GAP7</accession>
<name>A0A6I6GAP7_9BACT</name>
<evidence type="ECO:0000313" key="2">
    <source>
        <dbReference type="EMBL" id="QGW29727.1"/>
    </source>
</evidence>
<dbReference type="GO" id="GO:0016757">
    <property type="term" value="F:glycosyltransferase activity"/>
    <property type="evidence" value="ECO:0007669"/>
    <property type="project" value="InterPro"/>
</dbReference>